<dbReference type="AlphaFoldDB" id="A0A4S4L6N3"/>
<feature type="compositionally biased region" description="Polar residues" evidence="1">
    <location>
        <begin position="98"/>
        <end position="108"/>
    </location>
</feature>
<evidence type="ECO:0000313" key="3">
    <source>
        <dbReference type="Proteomes" id="UP000308199"/>
    </source>
</evidence>
<organism evidence="2 3">
    <name type="scientific">Phellinidium pouzarii</name>
    <dbReference type="NCBI Taxonomy" id="167371"/>
    <lineage>
        <taxon>Eukaryota</taxon>
        <taxon>Fungi</taxon>
        <taxon>Dikarya</taxon>
        <taxon>Basidiomycota</taxon>
        <taxon>Agaricomycotina</taxon>
        <taxon>Agaricomycetes</taxon>
        <taxon>Hymenochaetales</taxon>
        <taxon>Hymenochaetaceae</taxon>
        <taxon>Phellinidium</taxon>
    </lineage>
</organism>
<reference evidence="2 3" key="1">
    <citation type="submission" date="2019-02" db="EMBL/GenBank/DDBJ databases">
        <title>Genome sequencing of the rare red list fungi Phellinidium pouzarii.</title>
        <authorList>
            <person name="Buettner E."/>
            <person name="Kellner H."/>
        </authorList>
    </citation>
    <scope>NUCLEOTIDE SEQUENCE [LARGE SCALE GENOMIC DNA]</scope>
    <source>
        <strain evidence="2 3">DSM 108285</strain>
    </source>
</reference>
<proteinExistence type="predicted"/>
<keyword evidence="3" id="KW-1185">Reference proteome</keyword>
<name>A0A4S4L6N3_9AGAM</name>
<evidence type="ECO:0000313" key="2">
    <source>
        <dbReference type="EMBL" id="THH07176.1"/>
    </source>
</evidence>
<sequence length="131" mass="13491">MSCRLSILFVKSNGFSSISTSISITDTLSGVSEASEDDVHVSDASPSSTQSSLSRSSSQSQSQSQSQLQPQHPAAAATTASTAPNTTPRTPSPLPSTKAAQSRIQTPQPVHAAARILPSIVPDRAPLGLHA</sequence>
<feature type="region of interest" description="Disordered" evidence="1">
    <location>
        <begin position="28"/>
        <end position="111"/>
    </location>
</feature>
<accession>A0A4S4L6N3</accession>
<evidence type="ECO:0000256" key="1">
    <source>
        <dbReference type="SAM" id="MobiDB-lite"/>
    </source>
</evidence>
<protein>
    <submittedName>
        <fullName evidence="2">Uncharacterized protein</fullName>
    </submittedName>
</protein>
<dbReference type="EMBL" id="SGPK01000156">
    <property type="protein sequence ID" value="THH07176.1"/>
    <property type="molecule type" value="Genomic_DNA"/>
</dbReference>
<dbReference type="Proteomes" id="UP000308199">
    <property type="component" value="Unassembled WGS sequence"/>
</dbReference>
<gene>
    <name evidence="2" type="ORF">EW145_g3569</name>
</gene>
<feature type="compositionally biased region" description="Low complexity" evidence="1">
    <location>
        <begin position="44"/>
        <end position="89"/>
    </location>
</feature>
<comment type="caution">
    <text evidence="2">The sequence shown here is derived from an EMBL/GenBank/DDBJ whole genome shotgun (WGS) entry which is preliminary data.</text>
</comment>